<sequence length="32" mass="3829">VSEYIPRIEEKSSPQKEREVSKQPVIKLTWPF</sequence>
<proteinExistence type="predicted"/>
<dbReference type="AlphaFoldDB" id="X1HBF6"/>
<protein>
    <submittedName>
        <fullName evidence="2">Uncharacterized protein</fullName>
    </submittedName>
</protein>
<reference evidence="2" key="1">
    <citation type="journal article" date="2014" name="Front. Microbiol.">
        <title>High frequency of phylogenetically diverse reductive dehalogenase-homologous genes in deep subseafloor sedimentary metagenomes.</title>
        <authorList>
            <person name="Kawai M."/>
            <person name="Futagami T."/>
            <person name="Toyoda A."/>
            <person name="Takaki Y."/>
            <person name="Nishi S."/>
            <person name="Hori S."/>
            <person name="Arai W."/>
            <person name="Tsubouchi T."/>
            <person name="Morono Y."/>
            <person name="Uchiyama I."/>
            <person name="Ito T."/>
            <person name="Fujiyama A."/>
            <person name="Inagaki F."/>
            <person name="Takami H."/>
        </authorList>
    </citation>
    <scope>NUCLEOTIDE SEQUENCE</scope>
    <source>
        <strain evidence="2">Expedition CK06-06</strain>
    </source>
</reference>
<feature type="non-terminal residue" evidence="2">
    <location>
        <position position="1"/>
    </location>
</feature>
<evidence type="ECO:0000256" key="1">
    <source>
        <dbReference type="SAM" id="MobiDB-lite"/>
    </source>
</evidence>
<accession>X1HBF6</accession>
<feature type="region of interest" description="Disordered" evidence="1">
    <location>
        <begin position="1"/>
        <end position="20"/>
    </location>
</feature>
<comment type="caution">
    <text evidence="2">The sequence shown here is derived from an EMBL/GenBank/DDBJ whole genome shotgun (WGS) entry which is preliminary data.</text>
</comment>
<organism evidence="2">
    <name type="scientific">marine sediment metagenome</name>
    <dbReference type="NCBI Taxonomy" id="412755"/>
    <lineage>
        <taxon>unclassified sequences</taxon>
        <taxon>metagenomes</taxon>
        <taxon>ecological metagenomes</taxon>
    </lineage>
</organism>
<gene>
    <name evidence="2" type="ORF">S03H2_34272</name>
</gene>
<dbReference type="EMBL" id="BARU01020901">
    <property type="protein sequence ID" value="GAH54405.1"/>
    <property type="molecule type" value="Genomic_DNA"/>
</dbReference>
<evidence type="ECO:0000313" key="2">
    <source>
        <dbReference type="EMBL" id="GAH54405.1"/>
    </source>
</evidence>
<name>X1HBF6_9ZZZZ</name>